<dbReference type="RefSeq" id="WP_340277149.1">
    <property type="nucleotide sequence ID" value="NZ_JBAKIA010000021.1"/>
</dbReference>
<name>A0ABU8TQU3_9HYPH</name>
<feature type="transmembrane region" description="Helical" evidence="1">
    <location>
        <begin position="154"/>
        <end position="173"/>
    </location>
</feature>
<feature type="transmembrane region" description="Helical" evidence="1">
    <location>
        <begin position="207"/>
        <end position="227"/>
    </location>
</feature>
<protein>
    <submittedName>
        <fullName evidence="3">DMT family transporter</fullName>
    </submittedName>
</protein>
<comment type="caution">
    <text evidence="3">The sequence shown here is derived from an EMBL/GenBank/DDBJ whole genome shotgun (WGS) entry which is preliminary data.</text>
</comment>
<feature type="transmembrane region" description="Helical" evidence="1">
    <location>
        <begin position="182"/>
        <end position="201"/>
    </location>
</feature>
<evidence type="ECO:0000259" key="2">
    <source>
        <dbReference type="Pfam" id="PF00892"/>
    </source>
</evidence>
<feature type="transmembrane region" description="Helical" evidence="1">
    <location>
        <begin position="101"/>
        <end position="122"/>
    </location>
</feature>
<organism evidence="3 4">
    <name type="scientific">Roseibium algae</name>
    <dbReference type="NCBI Taxonomy" id="3123038"/>
    <lineage>
        <taxon>Bacteria</taxon>
        <taxon>Pseudomonadati</taxon>
        <taxon>Pseudomonadota</taxon>
        <taxon>Alphaproteobacteria</taxon>
        <taxon>Hyphomicrobiales</taxon>
        <taxon>Stappiaceae</taxon>
        <taxon>Roseibium</taxon>
    </lineage>
</organism>
<keyword evidence="4" id="KW-1185">Reference proteome</keyword>
<feature type="domain" description="EamA" evidence="2">
    <location>
        <begin position="12"/>
        <end position="144"/>
    </location>
</feature>
<evidence type="ECO:0000313" key="4">
    <source>
        <dbReference type="Proteomes" id="UP001385499"/>
    </source>
</evidence>
<keyword evidence="1" id="KW-0812">Transmembrane</keyword>
<dbReference type="InterPro" id="IPR000620">
    <property type="entry name" value="EamA_dom"/>
</dbReference>
<feature type="transmembrane region" description="Helical" evidence="1">
    <location>
        <begin position="129"/>
        <end position="148"/>
    </location>
</feature>
<accession>A0ABU8TQU3</accession>
<dbReference type="SUPFAM" id="SSF103481">
    <property type="entry name" value="Multidrug resistance efflux transporter EmrE"/>
    <property type="match status" value="2"/>
</dbReference>
<reference evidence="3 4" key="1">
    <citation type="submission" date="2024-02" db="EMBL/GenBank/DDBJ databases">
        <title>Roseibium algae sp. nov., isolated from marine alga (Grateloupia sp.), showing potential in myo-inositol conversion.</title>
        <authorList>
            <person name="Wang Y."/>
        </authorList>
    </citation>
    <scope>NUCLEOTIDE SEQUENCE [LARGE SCALE GENOMIC DNA]</scope>
    <source>
        <strain evidence="3 4">H3510</strain>
    </source>
</reference>
<keyword evidence="1" id="KW-0472">Membrane</keyword>
<feature type="transmembrane region" description="Helical" evidence="1">
    <location>
        <begin position="263"/>
        <end position="285"/>
    </location>
</feature>
<feature type="transmembrane region" description="Helical" evidence="1">
    <location>
        <begin position="72"/>
        <end position="95"/>
    </location>
</feature>
<gene>
    <name evidence="3" type="ORF">V6575_20830</name>
</gene>
<dbReference type="Pfam" id="PF00892">
    <property type="entry name" value="EamA"/>
    <property type="match status" value="2"/>
</dbReference>
<feature type="domain" description="EamA" evidence="2">
    <location>
        <begin position="154"/>
        <end position="278"/>
    </location>
</feature>
<dbReference type="EMBL" id="JBAKIA010000021">
    <property type="protein sequence ID" value="MEJ8476542.1"/>
    <property type="molecule type" value="Genomic_DNA"/>
</dbReference>
<dbReference type="InterPro" id="IPR037185">
    <property type="entry name" value="EmrE-like"/>
</dbReference>
<dbReference type="PANTHER" id="PTHR22911">
    <property type="entry name" value="ACYL-MALONYL CONDENSING ENZYME-RELATED"/>
    <property type="match status" value="1"/>
</dbReference>
<sequence length="295" mass="31303">MSDVQTGLRRQGVLMALCAAFCTSTAGVAVRLMEQANALDILLLRSFSFFAFLAIFISLTRRTGLVGSVRSFNINSFIAATALTVSQFCFIYALLETTISNVVLTMAGVPAITAVLSIIILGRPVEPRTLAMIGLCFLGIGIMVSGGLRQGSTLGFALSLIASISFSFMLTFVKKQGDTDTLATFLLSAFMTFIACLVMQFSFNGTFLDIVLCIYLGIVTMGIQHILVNGAIQRIETTLVGLLTRSQAIMAPLWAVLLLGESIATMTLVGGGLIAIALTTEAVAATKAKRGGPRF</sequence>
<dbReference type="Proteomes" id="UP001385499">
    <property type="component" value="Unassembled WGS sequence"/>
</dbReference>
<feature type="transmembrane region" description="Helical" evidence="1">
    <location>
        <begin position="239"/>
        <end position="257"/>
    </location>
</feature>
<evidence type="ECO:0000256" key="1">
    <source>
        <dbReference type="SAM" id="Phobius"/>
    </source>
</evidence>
<proteinExistence type="predicted"/>
<keyword evidence="1" id="KW-1133">Transmembrane helix</keyword>
<feature type="transmembrane region" description="Helical" evidence="1">
    <location>
        <begin position="12"/>
        <end position="30"/>
    </location>
</feature>
<evidence type="ECO:0000313" key="3">
    <source>
        <dbReference type="EMBL" id="MEJ8476542.1"/>
    </source>
</evidence>
<feature type="transmembrane region" description="Helical" evidence="1">
    <location>
        <begin position="42"/>
        <end position="60"/>
    </location>
</feature>